<dbReference type="PANTHER" id="PTHR43798:SF33">
    <property type="entry name" value="HYDROLASE, PUTATIVE (AFU_ORTHOLOGUE AFUA_2G14860)-RELATED"/>
    <property type="match status" value="1"/>
</dbReference>
<gene>
    <name evidence="2" type="ORF">OF850_10300</name>
</gene>
<dbReference type="RefSeq" id="WP_301589984.1">
    <property type="nucleotide sequence ID" value="NZ_JAPFQI010000006.1"/>
</dbReference>
<dbReference type="InterPro" id="IPR050266">
    <property type="entry name" value="AB_hydrolase_sf"/>
</dbReference>
<dbReference type="EMBL" id="JAPFQI010000006">
    <property type="protein sequence ID" value="MCW8086018.1"/>
    <property type="molecule type" value="Genomic_DNA"/>
</dbReference>
<keyword evidence="3" id="KW-1185">Reference proteome</keyword>
<dbReference type="InterPro" id="IPR000639">
    <property type="entry name" value="Epox_hydrolase-like"/>
</dbReference>
<feature type="domain" description="AB hydrolase-1" evidence="1">
    <location>
        <begin position="3"/>
        <end position="225"/>
    </location>
</feature>
<name>A0ABT3NVV4_9PROT</name>
<proteinExistence type="predicted"/>
<evidence type="ECO:0000313" key="2">
    <source>
        <dbReference type="EMBL" id="MCW8086018.1"/>
    </source>
</evidence>
<dbReference type="GO" id="GO:0016787">
    <property type="term" value="F:hydrolase activity"/>
    <property type="evidence" value="ECO:0007669"/>
    <property type="project" value="UniProtKB-KW"/>
</dbReference>
<evidence type="ECO:0000259" key="1">
    <source>
        <dbReference type="Pfam" id="PF00561"/>
    </source>
</evidence>
<sequence>MTPVVALHGIGGSAGLWAEVARDLPLLAWDQPGYGGTALPPVLNFPALADALVAFLDAHGIAQADLTGHSMGGMIALEAALLHPARVRRLALIATTPAFGGRDPRFAEQFLHARLAPLDAGRSMAECAGELLEGLFGPEATPAMRAAAARAMGEVPEATYRATLRCLSTFDRREALPQLTQPTLLVAGNADATAPERTMRRMADALPDARLVALPTGHMPHLEAPAALAAALREFFEG</sequence>
<dbReference type="PRINTS" id="PR00412">
    <property type="entry name" value="EPOXHYDRLASE"/>
</dbReference>
<comment type="caution">
    <text evidence="2">The sequence shown here is derived from an EMBL/GenBank/DDBJ whole genome shotgun (WGS) entry which is preliminary data.</text>
</comment>
<dbReference type="InterPro" id="IPR029058">
    <property type="entry name" value="AB_hydrolase_fold"/>
</dbReference>
<dbReference type="PRINTS" id="PR00111">
    <property type="entry name" value="ABHYDROLASE"/>
</dbReference>
<protein>
    <submittedName>
        <fullName evidence="2">Alpha/beta hydrolase</fullName>
    </submittedName>
</protein>
<dbReference type="Proteomes" id="UP001526430">
    <property type="component" value="Unassembled WGS sequence"/>
</dbReference>
<dbReference type="Gene3D" id="3.40.50.1820">
    <property type="entry name" value="alpha/beta hydrolase"/>
    <property type="match status" value="1"/>
</dbReference>
<evidence type="ECO:0000313" key="3">
    <source>
        <dbReference type="Proteomes" id="UP001526430"/>
    </source>
</evidence>
<keyword evidence="2" id="KW-0378">Hydrolase</keyword>
<dbReference type="SUPFAM" id="SSF53474">
    <property type="entry name" value="alpha/beta-Hydrolases"/>
    <property type="match status" value="1"/>
</dbReference>
<organism evidence="2 3">
    <name type="scientific">Sabulicella glaciei</name>
    <dbReference type="NCBI Taxonomy" id="2984948"/>
    <lineage>
        <taxon>Bacteria</taxon>
        <taxon>Pseudomonadati</taxon>
        <taxon>Pseudomonadota</taxon>
        <taxon>Alphaproteobacteria</taxon>
        <taxon>Acetobacterales</taxon>
        <taxon>Acetobacteraceae</taxon>
        <taxon>Sabulicella</taxon>
    </lineage>
</organism>
<dbReference type="PANTHER" id="PTHR43798">
    <property type="entry name" value="MONOACYLGLYCEROL LIPASE"/>
    <property type="match status" value="1"/>
</dbReference>
<dbReference type="Pfam" id="PF00561">
    <property type="entry name" value="Abhydrolase_1"/>
    <property type="match status" value="1"/>
</dbReference>
<dbReference type="InterPro" id="IPR000073">
    <property type="entry name" value="AB_hydrolase_1"/>
</dbReference>
<reference evidence="2 3" key="1">
    <citation type="submission" date="2022-10" db="EMBL/GenBank/DDBJ databases">
        <title>Roseococcus glaciei nov., sp. nov., isolated from glacier.</title>
        <authorList>
            <person name="Liu Q."/>
            <person name="Xin Y.-H."/>
        </authorList>
    </citation>
    <scope>NUCLEOTIDE SEQUENCE [LARGE SCALE GENOMIC DNA]</scope>
    <source>
        <strain evidence="2 3">MDT2-1-1</strain>
    </source>
</reference>
<accession>A0ABT3NVV4</accession>